<gene>
    <name evidence="2" type="ORF">GTQ38_19400</name>
</gene>
<evidence type="ECO:0000256" key="1">
    <source>
        <dbReference type="SAM" id="SignalP"/>
    </source>
</evidence>
<feature type="chain" id="PRO_5026835246" evidence="1">
    <location>
        <begin position="20"/>
        <end position="183"/>
    </location>
</feature>
<dbReference type="Proteomes" id="UP000475249">
    <property type="component" value="Unassembled WGS sequence"/>
</dbReference>
<proteinExistence type="predicted"/>
<dbReference type="AlphaFoldDB" id="A0A6L9EHL7"/>
<dbReference type="PROSITE" id="PS51257">
    <property type="entry name" value="PROKAR_LIPOPROTEIN"/>
    <property type="match status" value="1"/>
</dbReference>
<accession>A0A6L9EHL7</accession>
<feature type="signal peptide" evidence="1">
    <location>
        <begin position="1"/>
        <end position="19"/>
    </location>
</feature>
<comment type="caution">
    <text evidence="2">The sequence shown here is derived from an EMBL/GenBank/DDBJ whole genome shotgun (WGS) entry which is preliminary data.</text>
</comment>
<evidence type="ECO:0000313" key="3">
    <source>
        <dbReference type="Proteomes" id="UP000475249"/>
    </source>
</evidence>
<keyword evidence="3" id="KW-1185">Reference proteome</keyword>
<organism evidence="2 3">
    <name type="scientific">Poritiphilus flavus</name>
    <dbReference type="NCBI Taxonomy" id="2697053"/>
    <lineage>
        <taxon>Bacteria</taxon>
        <taxon>Pseudomonadati</taxon>
        <taxon>Bacteroidota</taxon>
        <taxon>Flavobacteriia</taxon>
        <taxon>Flavobacteriales</taxon>
        <taxon>Flavobacteriaceae</taxon>
        <taxon>Poritiphilus</taxon>
    </lineage>
</organism>
<protein>
    <submittedName>
        <fullName evidence="2">Uncharacterized protein</fullName>
    </submittedName>
</protein>
<keyword evidence="1" id="KW-0732">Signal</keyword>
<sequence length="183" mass="20050">MKKNLLYLFAVLTIVASFSGCSEKQDFDQFDDLDITPTVEASIIYIESPENLINLAAGINFFTGDFNFDAFNEDFVAERVLEGLVIYELENTTSKPIDVSFQFLDAAGNILDTESFSIPPAPTAVLRREVAYGGATGRSIDIITNTSAIRVNAINQGDSTSVSSLPDPKIILRSSAQLRIRLK</sequence>
<dbReference type="EMBL" id="WXYO01000009">
    <property type="protein sequence ID" value="NAS14185.1"/>
    <property type="molecule type" value="Genomic_DNA"/>
</dbReference>
<evidence type="ECO:0000313" key="2">
    <source>
        <dbReference type="EMBL" id="NAS14185.1"/>
    </source>
</evidence>
<dbReference type="RefSeq" id="WP_161437235.1">
    <property type="nucleotide sequence ID" value="NZ_WXYO01000009.1"/>
</dbReference>
<name>A0A6L9EHL7_9FLAO</name>
<reference evidence="2 3" key="1">
    <citation type="submission" date="2020-01" db="EMBL/GenBank/DDBJ databases">
        <title>Bacteria diversity of Porities sp.</title>
        <authorList>
            <person name="Wang G."/>
        </authorList>
    </citation>
    <scope>NUCLEOTIDE SEQUENCE [LARGE SCALE GENOMIC DNA]</scope>
    <source>
        <strain evidence="2 3">R33</strain>
    </source>
</reference>